<dbReference type="Proteomes" id="UP000186351">
    <property type="component" value="Chromosome"/>
</dbReference>
<dbReference type="InterPro" id="IPR036034">
    <property type="entry name" value="PDZ_sf"/>
</dbReference>
<dbReference type="InterPro" id="IPR011782">
    <property type="entry name" value="Pept_S1C_Do"/>
</dbReference>
<feature type="signal peptide" evidence="10">
    <location>
        <begin position="1"/>
        <end position="17"/>
    </location>
</feature>
<accession>A0A1Z2XHJ7</accession>
<feature type="binding site" evidence="8">
    <location>
        <position position="181"/>
    </location>
    <ligand>
        <name>substrate</name>
    </ligand>
</feature>
<keyword evidence="5" id="KW-0378">Hydrolase</keyword>
<dbReference type="AlphaFoldDB" id="A0A1B1SB18"/>
<feature type="chain" id="PRO_5008529438" evidence="10">
    <location>
        <begin position="18"/>
        <end position="516"/>
    </location>
</feature>
<evidence type="ECO:0000259" key="11">
    <source>
        <dbReference type="PROSITE" id="PS50106"/>
    </source>
</evidence>
<dbReference type="GO" id="GO:0006508">
    <property type="term" value="P:proteolysis"/>
    <property type="evidence" value="ECO:0007669"/>
    <property type="project" value="UniProtKB-KW"/>
</dbReference>
<evidence type="ECO:0000256" key="8">
    <source>
        <dbReference type="PIRSR" id="PIRSR611782-2"/>
    </source>
</evidence>
<reference evidence="13 15" key="3">
    <citation type="submission" date="2019-04" db="EMBL/GenBank/DDBJ databases">
        <title>Microbes associate with the intestines of laboratory mice.</title>
        <authorList>
            <person name="Navarre W."/>
            <person name="Wong E."/>
            <person name="Huang K."/>
            <person name="Tropini C."/>
            <person name="Ng K."/>
            <person name="Yu B."/>
        </authorList>
    </citation>
    <scope>NUCLEOTIDE SEQUENCE [LARGE SCALE GENOMIC DNA]</scope>
    <source>
        <strain evidence="13 15">NM06_A21</strain>
    </source>
</reference>
<dbReference type="SUPFAM" id="SSF50156">
    <property type="entry name" value="PDZ domain-like"/>
    <property type="match status" value="1"/>
</dbReference>
<dbReference type="STRING" id="1796646.A4V02_09885"/>
<dbReference type="EMBL" id="CP015402">
    <property type="protein sequence ID" value="ANU63996.1"/>
    <property type="molecule type" value="Genomic_DNA"/>
</dbReference>
<dbReference type="Pfam" id="PF13180">
    <property type="entry name" value="PDZ_2"/>
    <property type="match status" value="1"/>
</dbReference>
<dbReference type="Gene3D" id="2.30.42.10">
    <property type="match status" value="1"/>
</dbReference>
<evidence type="ECO:0000256" key="2">
    <source>
        <dbReference type="ARBA" id="ARBA00022670"/>
    </source>
</evidence>
<keyword evidence="2" id="KW-0645">Protease</keyword>
<dbReference type="NCBIfam" id="TIGR02037">
    <property type="entry name" value="degP_htrA_DO"/>
    <property type="match status" value="1"/>
</dbReference>
<feature type="domain" description="PDZ" evidence="11">
    <location>
        <begin position="299"/>
        <end position="396"/>
    </location>
</feature>
<protein>
    <submittedName>
        <fullName evidence="12">Deoxyribonuclease HsdR</fullName>
    </submittedName>
    <submittedName>
        <fullName evidence="13">Do family serine endopeptidase</fullName>
    </submittedName>
</protein>
<organism evidence="12 14">
    <name type="scientific">Muribaculum intestinale</name>
    <dbReference type="NCBI Taxonomy" id="1796646"/>
    <lineage>
        <taxon>Bacteria</taxon>
        <taxon>Pseudomonadati</taxon>
        <taxon>Bacteroidota</taxon>
        <taxon>Bacteroidia</taxon>
        <taxon>Bacteroidales</taxon>
        <taxon>Muribaculaceae</taxon>
        <taxon>Muribaculum</taxon>
    </lineage>
</organism>
<evidence type="ECO:0000313" key="13">
    <source>
        <dbReference type="EMBL" id="TGY74694.1"/>
    </source>
</evidence>
<feature type="binding site" evidence="8">
    <location>
        <position position="151"/>
    </location>
    <ligand>
        <name>substrate</name>
    </ligand>
</feature>
<name>A0A1B1SB18_9BACT</name>
<evidence type="ECO:0000256" key="5">
    <source>
        <dbReference type="ARBA" id="ARBA00022801"/>
    </source>
</evidence>
<dbReference type="GeneID" id="65537177"/>
<dbReference type="RefSeq" id="WP_068961289.1">
    <property type="nucleotide sequence ID" value="NZ_CAJTAP010000033.1"/>
</dbReference>
<evidence type="ECO:0000256" key="3">
    <source>
        <dbReference type="ARBA" id="ARBA00022729"/>
    </source>
</evidence>
<dbReference type="PANTHER" id="PTHR43343">
    <property type="entry name" value="PEPTIDASE S12"/>
    <property type="match status" value="1"/>
</dbReference>
<dbReference type="InterPro" id="IPR009003">
    <property type="entry name" value="Peptidase_S1_PA"/>
</dbReference>
<dbReference type="KEGG" id="pary:A4V02_09885"/>
<dbReference type="InterPro" id="IPR001940">
    <property type="entry name" value="Peptidase_S1C"/>
</dbReference>
<evidence type="ECO:0000313" key="15">
    <source>
        <dbReference type="Proteomes" id="UP000306630"/>
    </source>
</evidence>
<evidence type="ECO:0000256" key="1">
    <source>
        <dbReference type="ARBA" id="ARBA00010541"/>
    </source>
</evidence>
<feature type="active site" description="Charge relay system" evidence="7">
    <location>
        <position position="260"/>
    </location>
</feature>
<keyword evidence="14" id="KW-1185">Reference proteome</keyword>
<feature type="compositionally biased region" description="Low complexity" evidence="9">
    <location>
        <begin position="113"/>
        <end position="123"/>
    </location>
</feature>
<dbReference type="Gene3D" id="2.40.10.120">
    <property type="match status" value="1"/>
</dbReference>
<dbReference type="OrthoDB" id="9758917at2"/>
<dbReference type="FunFam" id="2.40.10.10:FF:000001">
    <property type="entry name" value="Periplasmic serine protease DegS"/>
    <property type="match status" value="1"/>
</dbReference>
<proteinExistence type="inferred from homology"/>
<evidence type="ECO:0000313" key="14">
    <source>
        <dbReference type="Proteomes" id="UP000186351"/>
    </source>
</evidence>
<dbReference type="Proteomes" id="UP000306630">
    <property type="component" value="Unassembled WGS sequence"/>
</dbReference>
<dbReference type="PRINTS" id="PR00834">
    <property type="entry name" value="PROTEASES2C"/>
</dbReference>
<dbReference type="GO" id="GO:0004252">
    <property type="term" value="F:serine-type endopeptidase activity"/>
    <property type="evidence" value="ECO:0007669"/>
    <property type="project" value="InterPro"/>
</dbReference>
<evidence type="ECO:0000256" key="9">
    <source>
        <dbReference type="SAM" id="MobiDB-lite"/>
    </source>
</evidence>
<reference evidence="14" key="1">
    <citation type="submission" date="2016-04" db="EMBL/GenBank/DDBJ databases">
        <title>Complete Genome Sequences of Twelve Strains of a Stable Defined Moderately Diverse Mouse Microbiota 2 (sDMDMm2).</title>
        <authorList>
            <person name="Uchimura Y."/>
            <person name="Wyss M."/>
            <person name="Brugiroux S."/>
            <person name="Limenitakis J.P."/>
            <person name="Stecher B."/>
            <person name="McCoy K.D."/>
            <person name="Macpherson A.J."/>
        </authorList>
    </citation>
    <scope>NUCLEOTIDE SEQUENCE [LARGE SCALE GENOMIC DNA]</scope>
    <source>
        <strain evidence="14">YL27</strain>
    </source>
</reference>
<keyword evidence="3 10" id="KW-0732">Signal</keyword>
<dbReference type="PROSITE" id="PS50106">
    <property type="entry name" value="PDZ"/>
    <property type="match status" value="1"/>
</dbReference>
<sequence>MNLYAKTALLACGVAVASSAITMLAVNSIDSTDSVAQSVTALFNEDGTSHSGGAFYTVANTVTPPTDFTHAAESTINGVVSIKCYSNRQQYSQGGGGQYIDPFEFFFGSPFGQQPRRQQPQQQGNEKDEVQKGLGSGVIISEDGYIVTNNHVIDGADRLEVTLNDNRIYNAKVIGTDPSTDVALLKIEENGLHVIPFGDSDKLRVGEWVLAVGNPFGFTSTVTTGIVSAKARGMQSAPHNGRMGIESYIQTDAAVNPGNSGGALVNINGELIGINTAIYSQTGNYAGCSFAIPATIVTKIVTDLRQYGTVQRAILGIAFTELTPQMAKEKNITATNDGILVGEVMDQSAAMEAGIKANDIIIAINNVPTHNTAQLQGEISKYRPGDKITLKYVRDNKVASTSVTLRNNQGTTKVTQAGNISALGCAFAPLTDKEKKEYQLASGLKVSGLKDGKFKEAGIKNGFIVLDINNMRVRTQDDVEKIYDAIMKSNDTDKVMFITGIYPTGRRVYYAVDLTE</sequence>
<feature type="region of interest" description="Disordered" evidence="9">
    <location>
        <begin position="111"/>
        <end position="131"/>
    </location>
</feature>
<evidence type="ECO:0000313" key="12">
    <source>
        <dbReference type="EMBL" id="ANU63996.1"/>
    </source>
</evidence>
<dbReference type="SUPFAM" id="SSF50494">
    <property type="entry name" value="Trypsin-like serine proteases"/>
    <property type="match status" value="1"/>
</dbReference>
<keyword evidence="6" id="KW-0720">Serine protease</keyword>
<accession>A0A1B1SB18</accession>
<feature type="binding site" evidence="8">
    <location>
        <begin position="258"/>
        <end position="260"/>
    </location>
    <ligand>
        <name>substrate</name>
    </ligand>
</feature>
<evidence type="ECO:0000256" key="6">
    <source>
        <dbReference type="ARBA" id="ARBA00022825"/>
    </source>
</evidence>
<dbReference type="PANTHER" id="PTHR43343:SF3">
    <property type="entry name" value="PROTEASE DO-LIKE 8, CHLOROPLASTIC"/>
    <property type="match status" value="1"/>
</dbReference>
<dbReference type="InterPro" id="IPR001478">
    <property type="entry name" value="PDZ"/>
</dbReference>
<evidence type="ECO:0000256" key="7">
    <source>
        <dbReference type="PIRSR" id="PIRSR611782-1"/>
    </source>
</evidence>
<dbReference type="SMART" id="SM00228">
    <property type="entry name" value="PDZ"/>
    <property type="match status" value="1"/>
</dbReference>
<dbReference type="EMBL" id="SRYD01000018">
    <property type="protein sequence ID" value="TGY74694.1"/>
    <property type="molecule type" value="Genomic_DNA"/>
</dbReference>
<comment type="similarity">
    <text evidence="1">Belongs to the peptidase S1C family.</text>
</comment>
<reference evidence="12" key="2">
    <citation type="submission" date="2017-04" db="EMBL/GenBank/DDBJ databases">
        <title>Complete Genome Sequences of Twelve Strains of a Stable Defined Moderately Diverse Mouse Microbiota 2 (sDMDMm2).</title>
        <authorList>
            <person name="Uchimura Y."/>
            <person name="Wyss M."/>
            <person name="Brugiroux S."/>
            <person name="Limenitakis J.P."/>
            <person name="Stecher B."/>
            <person name="McCoy K.D."/>
            <person name="Macpherson A.J."/>
        </authorList>
    </citation>
    <scope>NUCLEOTIDE SEQUENCE</scope>
    <source>
        <strain evidence="12">YL27</strain>
    </source>
</reference>
<dbReference type="Pfam" id="PF13365">
    <property type="entry name" value="Trypsin_2"/>
    <property type="match status" value="1"/>
</dbReference>
<evidence type="ECO:0000256" key="10">
    <source>
        <dbReference type="SAM" id="SignalP"/>
    </source>
</evidence>
<gene>
    <name evidence="12" type="ORF">A4V02_09885</name>
    <name evidence="13" type="ORF">E5333_05660</name>
</gene>
<dbReference type="InterPro" id="IPR051201">
    <property type="entry name" value="Chloro_Bact_Ser_Proteases"/>
</dbReference>
<evidence type="ECO:0000256" key="4">
    <source>
        <dbReference type="ARBA" id="ARBA00022737"/>
    </source>
</evidence>
<feature type="active site" description="Charge relay system" evidence="7">
    <location>
        <position position="151"/>
    </location>
</feature>
<keyword evidence="4" id="KW-0677">Repeat</keyword>
<feature type="active site" description="Charge relay system" evidence="7">
    <location>
        <position position="181"/>
    </location>
</feature>